<accession>A0AAD4XFH0</accession>
<reference evidence="2" key="1">
    <citation type="submission" date="2022-04" db="EMBL/GenBank/DDBJ databases">
        <title>A functionally conserved STORR gene fusion in Papaver species that diverged 16.8 million years ago.</title>
        <authorList>
            <person name="Catania T."/>
        </authorList>
    </citation>
    <scope>NUCLEOTIDE SEQUENCE</scope>
    <source>
        <strain evidence="2">S-188037</strain>
    </source>
</reference>
<name>A0AAD4XFH0_9MAGN</name>
<comment type="caution">
    <text evidence="2">The sequence shown here is derived from an EMBL/GenBank/DDBJ whole genome shotgun (WGS) entry which is preliminary data.</text>
</comment>
<organism evidence="2 3">
    <name type="scientific">Papaver atlanticum</name>
    <dbReference type="NCBI Taxonomy" id="357466"/>
    <lineage>
        <taxon>Eukaryota</taxon>
        <taxon>Viridiplantae</taxon>
        <taxon>Streptophyta</taxon>
        <taxon>Embryophyta</taxon>
        <taxon>Tracheophyta</taxon>
        <taxon>Spermatophyta</taxon>
        <taxon>Magnoliopsida</taxon>
        <taxon>Ranunculales</taxon>
        <taxon>Papaveraceae</taxon>
        <taxon>Papaveroideae</taxon>
        <taxon>Papaver</taxon>
    </lineage>
</organism>
<dbReference type="EMBL" id="JAJJMB010010578">
    <property type="protein sequence ID" value="KAI3907779.1"/>
    <property type="molecule type" value="Genomic_DNA"/>
</dbReference>
<evidence type="ECO:0000256" key="1">
    <source>
        <dbReference type="SAM" id="Coils"/>
    </source>
</evidence>
<sequence>MSEIRRKEERKVKFKWKYERKRLREEIKKLKKESEEKDGRIQRLMENNSIKYDQNGRHMEASYNYLMMEHMREEQLRRQETELDDLIERTCRVEDETIEELQREVCKHP</sequence>
<evidence type="ECO:0000313" key="2">
    <source>
        <dbReference type="EMBL" id="KAI3907779.1"/>
    </source>
</evidence>
<proteinExistence type="predicted"/>
<keyword evidence="1" id="KW-0175">Coiled coil</keyword>
<gene>
    <name evidence="2" type="ORF">MKW98_008456</name>
</gene>
<dbReference type="Proteomes" id="UP001202328">
    <property type="component" value="Unassembled WGS sequence"/>
</dbReference>
<feature type="coiled-coil region" evidence="1">
    <location>
        <begin position="13"/>
        <end position="47"/>
    </location>
</feature>
<protein>
    <submittedName>
        <fullName evidence="2">Uncharacterized protein</fullName>
    </submittedName>
</protein>
<dbReference type="AlphaFoldDB" id="A0AAD4XFH0"/>
<evidence type="ECO:0000313" key="3">
    <source>
        <dbReference type="Proteomes" id="UP001202328"/>
    </source>
</evidence>
<keyword evidence="3" id="KW-1185">Reference proteome</keyword>